<dbReference type="Proteomes" id="UP000596742">
    <property type="component" value="Unassembled WGS sequence"/>
</dbReference>
<gene>
    <name evidence="1" type="ORF">MGAL_10B033635</name>
</gene>
<sequence>MCTRIAFDLQDTVLLAKLSAGDMMSQESIYHVECLTHLYNRARPLKVSDDSSENGIHGIVLAELIVYIEESRKDWDVIPIFKLADLTRMFTSRIKQFGLNTYATTKNYDDEALLLSKVAQIVRKDMIAMQYILNGTFETGCQQNSVPQLFKTLVGMILGGLIMWIPKLKQMTLKTWNIPGQIPVITCAQPPYALVISAQRNWPNRFSEEHILILFGSLHIEIAALRTIGDWLDNTGVTSALSQANIASSGTADSFFESVPCLQNTTRPRSCKCTVHSYATIILDVYGRKQP</sequence>
<dbReference type="AlphaFoldDB" id="A0A8B6GGT1"/>
<evidence type="ECO:0000313" key="1">
    <source>
        <dbReference type="EMBL" id="VDI63778.1"/>
    </source>
</evidence>
<evidence type="ECO:0000313" key="2">
    <source>
        <dbReference type="Proteomes" id="UP000596742"/>
    </source>
</evidence>
<accession>A0A8B6GGT1</accession>
<keyword evidence="2" id="KW-1185">Reference proteome</keyword>
<dbReference type="EMBL" id="UYJE01008417">
    <property type="protein sequence ID" value="VDI63778.1"/>
    <property type="molecule type" value="Genomic_DNA"/>
</dbReference>
<dbReference type="PANTHER" id="PTHR47018">
    <property type="entry name" value="CXC DOMAIN-CONTAINING PROTEIN-RELATED"/>
    <property type="match status" value="1"/>
</dbReference>
<organism evidence="1 2">
    <name type="scientific">Mytilus galloprovincialis</name>
    <name type="common">Mediterranean mussel</name>
    <dbReference type="NCBI Taxonomy" id="29158"/>
    <lineage>
        <taxon>Eukaryota</taxon>
        <taxon>Metazoa</taxon>
        <taxon>Spiralia</taxon>
        <taxon>Lophotrochozoa</taxon>
        <taxon>Mollusca</taxon>
        <taxon>Bivalvia</taxon>
        <taxon>Autobranchia</taxon>
        <taxon>Pteriomorphia</taxon>
        <taxon>Mytilida</taxon>
        <taxon>Mytiloidea</taxon>
        <taxon>Mytilidae</taxon>
        <taxon>Mytilinae</taxon>
        <taxon>Mytilus</taxon>
    </lineage>
</organism>
<reference evidence="1" key="1">
    <citation type="submission" date="2018-11" db="EMBL/GenBank/DDBJ databases">
        <authorList>
            <person name="Alioto T."/>
            <person name="Alioto T."/>
        </authorList>
    </citation>
    <scope>NUCLEOTIDE SEQUENCE</scope>
</reference>
<proteinExistence type="predicted"/>
<protein>
    <submittedName>
        <fullName evidence="1">Uncharacterized protein</fullName>
    </submittedName>
</protein>
<name>A0A8B6GGT1_MYTGA</name>
<comment type="caution">
    <text evidence="1">The sequence shown here is derived from an EMBL/GenBank/DDBJ whole genome shotgun (WGS) entry which is preliminary data.</text>
</comment>